<evidence type="ECO:0000256" key="1">
    <source>
        <dbReference type="SAM" id="MobiDB-lite"/>
    </source>
</evidence>
<sequence>MLRNKTLILTILLCCVSLLPYTMYAQKATARVSVEPYEISIGQQATISLQVIAPKGRHIAMPVYADSLVTGIEVLAMPKPDTTYAHEVMTIVQKYVVTSFDSALYHVPYIPVIDGKDTIKSNELGLKVITPPLSEATNAYLEHLKANPNDSIVFDKLGVYDIKPILQPPFVWQDYLIYILGILLILMAIAAIIIGIYLYKQKKKKGYFFKPEVIKPPHVIALDALDHVKVEKLWQQGREKEYYTELTEILRKYIEDRYHVNAFEKTSDEILATINNFMEADSSYESLKQILKLADFVKFAKYRPYPDENDLSLINAYLFVNQTKVEEIAPPANENGESKKTSDEEEPEENINWSISEDDMINDHKNDKKNK</sequence>
<comment type="caution">
    <text evidence="4">The sequence shown here is derived from an EMBL/GenBank/DDBJ whole genome shotgun (WGS) entry which is preliminary data.</text>
</comment>
<feature type="region of interest" description="Disordered" evidence="1">
    <location>
        <begin position="328"/>
        <end position="371"/>
    </location>
</feature>
<reference evidence="4 5" key="1">
    <citation type="submission" date="2019-03" db="EMBL/GenBank/DDBJ databases">
        <title>San Antonio Military Medical Center submission to MRSN (WRAIR), pending publication.</title>
        <authorList>
            <person name="Blyth D.M."/>
            <person name="Mccarthy S.L."/>
            <person name="Schall S.E."/>
            <person name="Stam J.A."/>
            <person name="Ong A.C."/>
            <person name="Mcgann P.T."/>
        </authorList>
    </citation>
    <scope>NUCLEOTIDE SEQUENCE [LARGE SCALE GENOMIC DNA]</scope>
    <source>
        <strain evidence="4 5">MRSN571793</strain>
    </source>
</reference>
<evidence type="ECO:0000256" key="2">
    <source>
        <dbReference type="SAM" id="Phobius"/>
    </source>
</evidence>
<protein>
    <recommendedName>
        <fullName evidence="6">Cell wall anchor protein</fullName>
    </recommendedName>
</protein>
<name>A0A4Y8L3Z3_9BACT</name>
<accession>A0A4Y8L3Z3</accession>
<keyword evidence="5" id="KW-1185">Reference proteome</keyword>
<feature type="transmembrane region" description="Helical" evidence="2">
    <location>
        <begin position="175"/>
        <end position="199"/>
    </location>
</feature>
<evidence type="ECO:0000313" key="5">
    <source>
        <dbReference type="Proteomes" id="UP000297861"/>
    </source>
</evidence>
<organism evidence="4 5">
    <name type="scientific">Dysgonomonas capnocytophagoides</name>
    <dbReference type="NCBI Taxonomy" id="45254"/>
    <lineage>
        <taxon>Bacteria</taxon>
        <taxon>Pseudomonadati</taxon>
        <taxon>Bacteroidota</taxon>
        <taxon>Bacteroidia</taxon>
        <taxon>Bacteroidales</taxon>
        <taxon>Dysgonomonadaceae</taxon>
        <taxon>Dysgonomonas</taxon>
    </lineage>
</organism>
<evidence type="ECO:0000313" key="4">
    <source>
        <dbReference type="EMBL" id="TFD97303.1"/>
    </source>
</evidence>
<keyword evidence="2" id="KW-0472">Membrane</keyword>
<feature type="chain" id="PRO_5021472773" description="Cell wall anchor protein" evidence="3">
    <location>
        <begin position="26"/>
        <end position="371"/>
    </location>
</feature>
<gene>
    <name evidence="4" type="ORF">E2605_06440</name>
</gene>
<dbReference type="STRING" id="1121485.GCA_000426485_01122"/>
<dbReference type="Proteomes" id="UP000297861">
    <property type="component" value="Unassembled WGS sequence"/>
</dbReference>
<keyword evidence="3" id="KW-0732">Signal</keyword>
<dbReference type="AlphaFoldDB" id="A0A4Y8L3Z3"/>
<dbReference type="RefSeq" id="WP_134435861.1">
    <property type="nucleotide sequence ID" value="NZ_SOML01000003.1"/>
</dbReference>
<keyword evidence="2" id="KW-1133">Transmembrane helix</keyword>
<feature type="signal peptide" evidence="3">
    <location>
        <begin position="1"/>
        <end position="25"/>
    </location>
</feature>
<dbReference type="EMBL" id="SOML01000003">
    <property type="protein sequence ID" value="TFD97303.1"/>
    <property type="molecule type" value="Genomic_DNA"/>
</dbReference>
<proteinExistence type="predicted"/>
<evidence type="ECO:0008006" key="6">
    <source>
        <dbReference type="Google" id="ProtNLM"/>
    </source>
</evidence>
<evidence type="ECO:0000256" key="3">
    <source>
        <dbReference type="SAM" id="SignalP"/>
    </source>
</evidence>
<dbReference type="OrthoDB" id="9807384at2"/>
<keyword evidence="2" id="KW-0812">Transmembrane</keyword>